<organism evidence="1 2">
    <name type="scientific">Chiloscyllium punctatum</name>
    <name type="common">Brownbanded bambooshark</name>
    <name type="synonym">Hemiscyllium punctatum</name>
    <dbReference type="NCBI Taxonomy" id="137246"/>
    <lineage>
        <taxon>Eukaryota</taxon>
        <taxon>Metazoa</taxon>
        <taxon>Chordata</taxon>
        <taxon>Craniata</taxon>
        <taxon>Vertebrata</taxon>
        <taxon>Chondrichthyes</taxon>
        <taxon>Elasmobranchii</taxon>
        <taxon>Galeomorphii</taxon>
        <taxon>Galeoidea</taxon>
        <taxon>Orectolobiformes</taxon>
        <taxon>Hemiscylliidae</taxon>
        <taxon>Chiloscyllium</taxon>
    </lineage>
</organism>
<accession>A0A401U2P3</accession>
<evidence type="ECO:0000313" key="1">
    <source>
        <dbReference type="EMBL" id="GCC49168.1"/>
    </source>
</evidence>
<name>A0A401U2P3_CHIPU</name>
<dbReference type="Proteomes" id="UP000287033">
    <property type="component" value="Unassembled WGS sequence"/>
</dbReference>
<keyword evidence="2" id="KW-1185">Reference proteome</keyword>
<comment type="caution">
    <text evidence="1">The sequence shown here is derived from an EMBL/GenBank/DDBJ whole genome shotgun (WGS) entry which is preliminary data.</text>
</comment>
<proteinExistence type="predicted"/>
<reference evidence="1 2" key="1">
    <citation type="journal article" date="2018" name="Nat. Ecol. Evol.">
        <title>Shark genomes provide insights into elasmobranch evolution and the origin of vertebrates.</title>
        <authorList>
            <person name="Hara Y"/>
            <person name="Yamaguchi K"/>
            <person name="Onimaru K"/>
            <person name="Kadota M"/>
            <person name="Koyanagi M"/>
            <person name="Keeley SD"/>
            <person name="Tatsumi K"/>
            <person name="Tanaka K"/>
            <person name="Motone F"/>
            <person name="Kageyama Y"/>
            <person name="Nozu R"/>
            <person name="Adachi N"/>
            <person name="Nishimura O"/>
            <person name="Nakagawa R"/>
            <person name="Tanegashima C"/>
            <person name="Kiyatake I"/>
            <person name="Matsumoto R"/>
            <person name="Murakumo K"/>
            <person name="Nishida K"/>
            <person name="Terakita A"/>
            <person name="Kuratani S"/>
            <person name="Sato K"/>
            <person name="Hyodo S Kuraku.S."/>
        </authorList>
    </citation>
    <scope>NUCLEOTIDE SEQUENCE [LARGE SCALE GENOMIC DNA]</scope>
</reference>
<sequence>MQRLMPAAAARDQRDLVAVRLAAAHEFALGAQRDQIGMRGRKAIEALGEHVVDRIDELLHGVLPASSEASFRSIGTKLQILVLTRFLHANRYPLRSKTLWWRSRLFFPHDADQAPREFLQQRVELGIALGAAEIRQMQRQRPLVRSLAQPADTAR</sequence>
<gene>
    <name evidence="1" type="ORF">chiPu_0033539</name>
</gene>
<protein>
    <submittedName>
        <fullName evidence="1">Uncharacterized protein</fullName>
    </submittedName>
</protein>
<evidence type="ECO:0000313" key="2">
    <source>
        <dbReference type="Proteomes" id="UP000287033"/>
    </source>
</evidence>
<dbReference type="EMBL" id="BEZZ01265359">
    <property type="protein sequence ID" value="GCC49168.1"/>
    <property type="molecule type" value="Genomic_DNA"/>
</dbReference>
<dbReference type="AlphaFoldDB" id="A0A401U2P3"/>
<feature type="non-terminal residue" evidence="1">
    <location>
        <position position="155"/>
    </location>
</feature>